<evidence type="ECO:0000313" key="9">
    <source>
        <dbReference type="Proteomes" id="UP001501321"/>
    </source>
</evidence>
<dbReference type="Proteomes" id="UP001501321">
    <property type="component" value="Unassembled WGS sequence"/>
</dbReference>
<evidence type="ECO:0000313" key="8">
    <source>
        <dbReference type="EMBL" id="GAA4501844.1"/>
    </source>
</evidence>
<dbReference type="EMBL" id="BAABFC010000017">
    <property type="protein sequence ID" value="GAA4501844.1"/>
    <property type="molecule type" value="Genomic_DNA"/>
</dbReference>
<gene>
    <name evidence="8" type="ORF">GCM10023095_25670</name>
</gene>
<dbReference type="InterPro" id="IPR006726">
    <property type="entry name" value="PHBA_efflux_AaeB/fusaric-R"/>
</dbReference>
<feature type="transmembrane region" description="Helical" evidence="7">
    <location>
        <begin position="344"/>
        <end position="366"/>
    </location>
</feature>
<feature type="transmembrane region" description="Helical" evidence="7">
    <location>
        <begin position="372"/>
        <end position="389"/>
    </location>
</feature>
<keyword evidence="9" id="KW-1185">Reference proteome</keyword>
<keyword evidence="5 7" id="KW-1133">Transmembrane helix</keyword>
<comment type="caution">
    <text evidence="8">The sequence shown here is derived from an EMBL/GenBank/DDBJ whole genome shotgun (WGS) entry which is preliminary data.</text>
</comment>
<evidence type="ECO:0000256" key="4">
    <source>
        <dbReference type="ARBA" id="ARBA00022692"/>
    </source>
</evidence>
<feature type="transmembrane region" description="Helical" evidence="7">
    <location>
        <begin position="15"/>
        <end position="35"/>
    </location>
</feature>
<feature type="transmembrane region" description="Helical" evidence="7">
    <location>
        <begin position="114"/>
        <end position="131"/>
    </location>
</feature>
<accession>A0ABP8QFU7</accession>
<keyword evidence="3" id="KW-1003">Cell membrane</keyword>
<evidence type="ECO:0000256" key="5">
    <source>
        <dbReference type="ARBA" id="ARBA00022989"/>
    </source>
</evidence>
<protein>
    <submittedName>
        <fullName evidence="8">FUSC family protein</fullName>
    </submittedName>
</protein>
<evidence type="ECO:0000256" key="6">
    <source>
        <dbReference type="ARBA" id="ARBA00023136"/>
    </source>
</evidence>
<feature type="transmembrane region" description="Helical" evidence="7">
    <location>
        <begin position="66"/>
        <end position="84"/>
    </location>
</feature>
<keyword evidence="4 7" id="KW-0812">Transmembrane</keyword>
<proteinExistence type="predicted"/>
<dbReference type="PANTHER" id="PTHR30509">
    <property type="entry name" value="P-HYDROXYBENZOIC ACID EFFLUX PUMP SUBUNIT-RELATED"/>
    <property type="match status" value="1"/>
</dbReference>
<comment type="subcellular location">
    <subcellularLocation>
        <location evidence="1">Cell membrane</location>
        <topology evidence="1">Multi-pass membrane protein</topology>
    </subcellularLocation>
</comment>
<dbReference type="PANTHER" id="PTHR30509:SF9">
    <property type="entry name" value="MULTIDRUG RESISTANCE PROTEIN MDTO"/>
    <property type="match status" value="1"/>
</dbReference>
<evidence type="ECO:0000256" key="3">
    <source>
        <dbReference type="ARBA" id="ARBA00022475"/>
    </source>
</evidence>
<sequence length="657" mass="71647">MRPVFFRLPPPDAKWLFAIKVSCAGLLALSLSIYLGLDRPYWAMMTAFIVAQPFASLSLVKGASRLAGTLIGGIAALCLATWFIQWPLLHLVALSLWLALCIFLSLLEQSLYSYAFLLSGYTALFVTLPYVDHPDGLFLIALSRVEEIGLGIACYLLLDLLLWPRRTHDRFLSQLTGWQQQLLGWQSRLLADPDASGAETLLLQLGQLEQLRPQALSDSSRLRAHRGLLTELHGELQAQLTLGLSLADLLQEARQAGVAMPALDELLALARHTLARLAAGERIGTPPERLFADETHACLTGRLASLLGYWWQSHHLIQQLSHLLSMAPARRRGRRQHSHPHVDVGRALQSALTAGLSLLLCGLLWMTTGWQSGYLAVMMTGVACSLFAASDNPLVPAKGFFIGSLLALPVSAVLQFVFLPLVDDLPGLICVLLPFLLWGGQRIGNPATAPRSVPLVLGTLAMLTITNDSRSTLLSLINLGLAQQVGIGVPLLLTGVLRRLGAQVQLPRLQRALERLFIRVARGDGRLDRAALERHGQAILQALVQRAGGQAGAMLGGGGALLRMGLSLLRLALPAAQLLPHGRRALQESRQALIDFFTLPSGAREQAYPDLLANLEAQRQRLAQPAGAVSTSVLHHFDHLLLALRLHRTFFTHPMRS</sequence>
<evidence type="ECO:0000256" key="7">
    <source>
        <dbReference type="SAM" id="Phobius"/>
    </source>
</evidence>
<keyword evidence="2" id="KW-0813">Transport</keyword>
<feature type="transmembrane region" description="Helical" evidence="7">
    <location>
        <begin position="137"/>
        <end position="163"/>
    </location>
</feature>
<organism evidence="8 9">
    <name type="scientific">Pseudaeromonas paramecii</name>
    <dbReference type="NCBI Taxonomy" id="2138166"/>
    <lineage>
        <taxon>Bacteria</taxon>
        <taxon>Pseudomonadati</taxon>
        <taxon>Pseudomonadota</taxon>
        <taxon>Gammaproteobacteria</taxon>
        <taxon>Aeromonadales</taxon>
        <taxon>Aeromonadaceae</taxon>
        <taxon>Pseudaeromonas</taxon>
    </lineage>
</organism>
<reference evidence="9" key="1">
    <citation type="journal article" date="2019" name="Int. J. Syst. Evol. Microbiol.">
        <title>The Global Catalogue of Microorganisms (GCM) 10K type strain sequencing project: providing services to taxonomists for standard genome sequencing and annotation.</title>
        <authorList>
            <consortium name="The Broad Institute Genomics Platform"/>
            <consortium name="The Broad Institute Genome Sequencing Center for Infectious Disease"/>
            <person name="Wu L."/>
            <person name="Ma J."/>
        </authorList>
    </citation>
    <scope>NUCLEOTIDE SEQUENCE [LARGE SCALE GENOMIC DNA]</scope>
    <source>
        <strain evidence="9">JCM 32226</strain>
    </source>
</reference>
<feature type="transmembrane region" description="Helical" evidence="7">
    <location>
        <begin position="90"/>
        <end position="107"/>
    </location>
</feature>
<dbReference type="Pfam" id="PF04632">
    <property type="entry name" value="FUSC"/>
    <property type="match status" value="1"/>
</dbReference>
<dbReference type="RefSeq" id="WP_345013738.1">
    <property type="nucleotide sequence ID" value="NZ_BAABFC010000017.1"/>
</dbReference>
<keyword evidence="6 7" id="KW-0472">Membrane</keyword>
<feature type="transmembrane region" description="Helical" evidence="7">
    <location>
        <begin position="401"/>
        <end position="419"/>
    </location>
</feature>
<name>A0ABP8QFU7_9GAMM</name>
<evidence type="ECO:0000256" key="2">
    <source>
        <dbReference type="ARBA" id="ARBA00022448"/>
    </source>
</evidence>
<evidence type="ECO:0000256" key="1">
    <source>
        <dbReference type="ARBA" id="ARBA00004651"/>
    </source>
</evidence>